<dbReference type="GO" id="GO:0006974">
    <property type="term" value="P:DNA damage response"/>
    <property type="evidence" value="ECO:0007669"/>
    <property type="project" value="TreeGrafter"/>
</dbReference>
<dbReference type="PANTHER" id="PTHR34387:SF1">
    <property type="entry name" value="PERIPLASMIC IMMUNOGENIC PROTEIN"/>
    <property type="match status" value="1"/>
</dbReference>
<evidence type="ECO:0000313" key="4">
    <source>
        <dbReference type="Proteomes" id="UP000176651"/>
    </source>
</evidence>
<evidence type="ECO:0008006" key="5">
    <source>
        <dbReference type="Google" id="ProtNLM"/>
    </source>
</evidence>
<keyword evidence="2" id="KW-0812">Transmembrane</keyword>
<proteinExistence type="predicted"/>
<evidence type="ECO:0000256" key="1">
    <source>
        <dbReference type="SAM" id="MobiDB-lite"/>
    </source>
</evidence>
<comment type="caution">
    <text evidence="3">The sequence shown here is derived from an EMBL/GenBank/DDBJ whole genome shotgun (WGS) entry which is preliminary data.</text>
</comment>
<accession>A0A1F4NS53</accession>
<dbReference type="Gene3D" id="3.30.110.170">
    <property type="entry name" value="Protein of unknown function (DUF541), domain 1"/>
    <property type="match status" value="1"/>
</dbReference>
<name>A0A1F4NS53_UNCK3</name>
<protein>
    <recommendedName>
        <fullName evidence="5">SIMPL domain-containing protein</fullName>
    </recommendedName>
</protein>
<dbReference type="EMBL" id="META01000003">
    <property type="protein sequence ID" value="OGB74271.1"/>
    <property type="molecule type" value="Genomic_DNA"/>
</dbReference>
<gene>
    <name evidence="3" type="ORF">A2V68_00705</name>
</gene>
<organism evidence="3 4">
    <name type="scientific">candidate division Kazan bacterium RBG_13_50_9</name>
    <dbReference type="NCBI Taxonomy" id="1798535"/>
    <lineage>
        <taxon>Bacteria</taxon>
        <taxon>Bacteria division Kazan-3B-28</taxon>
    </lineage>
</organism>
<feature type="transmembrane region" description="Helical" evidence="2">
    <location>
        <begin position="73"/>
        <end position="94"/>
    </location>
</feature>
<sequence length="315" mass="33240">MEFDENLNPLGQGNEPDWSQTPPPSSPPFDREPAGPKFADQPPTPPPPFRPEPPAPLAREPHLPAPKPAGSNAALIGLMIATVLLAAVAIVAIATGNPSVVAPGGESGGEQGLSVTGTGTAYATPDVAKVDFAVSTQAKNVADAQATNADTLAKIKNEISRFNIEAKDIQTIQYSVSPDYDYYPTRSPQLRGYTAYHMIELTVRNLEDADAIVQTIGSAGATDINNIRFTVDDPTEIQNEAREEAIAKAKDQAEQLAKLSGAKLGKILSIKESVPYDILPYPKAIDGYGGGGTEVGLEEGNVEFTSSVTITYALN</sequence>
<feature type="region of interest" description="Disordered" evidence="1">
    <location>
        <begin position="1"/>
        <end position="66"/>
    </location>
</feature>
<reference evidence="3 4" key="1">
    <citation type="journal article" date="2016" name="Nat. Commun.">
        <title>Thousands of microbial genomes shed light on interconnected biogeochemical processes in an aquifer system.</title>
        <authorList>
            <person name="Anantharaman K."/>
            <person name="Brown C.T."/>
            <person name="Hug L.A."/>
            <person name="Sharon I."/>
            <person name="Castelle C.J."/>
            <person name="Probst A.J."/>
            <person name="Thomas B.C."/>
            <person name="Singh A."/>
            <person name="Wilkins M.J."/>
            <person name="Karaoz U."/>
            <person name="Brodie E.L."/>
            <person name="Williams K.H."/>
            <person name="Hubbard S.S."/>
            <person name="Banfield J.F."/>
        </authorList>
    </citation>
    <scope>NUCLEOTIDE SEQUENCE [LARGE SCALE GENOMIC DNA]</scope>
</reference>
<evidence type="ECO:0000256" key="2">
    <source>
        <dbReference type="SAM" id="Phobius"/>
    </source>
</evidence>
<dbReference type="Proteomes" id="UP000176651">
    <property type="component" value="Unassembled WGS sequence"/>
</dbReference>
<dbReference type="InterPro" id="IPR007497">
    <property type="entry name" value="SIMPL/DUF541"/>
</dbReference>
<dbReference type="Gene3D" id="3.30.70.2970">
    <property type="entry name" value="Protein of unknown function (DUF541), domain 2"/>
    <property type="match status" value="1"/>
</dbReference>
<keyword evidence="2" id="KW-1133">Transmembrane helix</keyword>
<dbReference type="STRING" id="1798535.A2V68_00705"/>
<evidence type="ECO:0000313" key="3">
    <source>
        <dbReference type="EMBL" id="OGB74271.1"/>
    </source>
</evidence>
<dbReference type="Pfam" id="PF04402">
    <property type="entry name" value="SIMPL"/>
    <property type="match status" value="1"/>
</dbReference>
<dbReference type="PANTHER" id="PTHR34387">
    <property type="entry name" value="SLR1258 PROTEIN"/>
    <property type="match status" value="1"/>
</dbReference>
<keyword evidence="2" id="KW-0472">Membrane</keyword>
<dbReference type="InterPro" id="IPR052022">
    <property type="entry name" value="26kDa_periplasmic_antigen"/>
</dbReference>
<dbReference type="AlphaFoldDB" id="A0A1F4NS53"/>
<feature type="compositionally biased region" description="Pro residues" evidence="1">
    <location>
        <begin position="42"/>
        <end position="56"/>
    </location>
</feature>